<organism evidence="2 3">
    <name type="scientific">Bifidobacterium pullorum subsp. gallinarum</name>
    <dbReference type="NCBI Taxonomy" id="78344"/>
    <lineage>
        <taxon>Bacteria</taxon>
        <taxon>Bacillati</taxon>
        <taxon>Actinomycetota</taxon>
        <taxon>Actinomycetes</taxon>
        <taxon>Bifidobacteriales</taxon>
        <taxon>Bifidobacteriaceae</taxon>
        <taxon>Bifidobacterium</taxon>
    </lineage>
</organism>
<dbReference type="RefSeq" id="WP_129237654.1">
    <property type="nucleotide sequence ID" value="NZ_CP035464.1"/>
</dbReference>
<name>A0A4P6DWJ8_9BIFI</name>
<gene>
    <name evidence="2" type="ORF">ESN35_06775</name>
</gene>
<evidence type="ECO:0000313" key="3">
    <source>
        <dbReference type="Proteomes" id="UP000293589"/>
    </source>
</evidence>
<proteinExistence type="predicted"/>
<dbReference type="KEGG" id="bgx:ESN35_06775"/>
<dbReference type="Proteomes" id="UP000293589">
    <property type="component" value="Chromosome"/>
</dbReference>
<evidence type="ECO:0000313" key="2">
    <source>
        <dbReference type="EMBL" id="QAY33140.1"/>
    </source>
</evidence>
<sequence>MLSKGEAAALLSIVNGHHGNAQWTDIQLESFHSELMPSMTVGEAREAVRRFYASTQGRWCGSGDINRIVKQMRAESKPSEAQVGREAESAGLTGMDAWRYRRLRMLGNQPTKAVELTRSQAPLRIGRKPEAGPSGRGESKLGAMPLDGMIGGRDG</sequence>
<dbReference type="AlphaFoldDB" id="A0A4P6DWJ8"/>
<protein>
    <submittedName>
        <fullName evidence="2">Uncharacterized protein</fullName>
    </submittedName>
</protein>
<evidence type="ECO:0000256" key="1">
    <source>
        <dbReference type="SAM" id="MobiDB-lite"/>
    </source>
</evidence>
<reference evidence="2 3" key="1">
    <citation type="submission" date="2019-01" db="EMBL/GenBank/DDBJ databases">
        <title>Complete genome sequence of Bifidobacterium gallinarum CACC 514.</title>
        <authorList>
            <person name="Jung M."/>
        </authorList>
    </citation>
    <scope>NUCLEOTIDE SEQUENCE [LARGE SCALE GENOMIC DNA]</scope>
    <source>
        <strain evidence="2 3">CACC 514</strain>
    </source>
</reference>
<dbReference type="EMBL" id="CP035464">
    <property type="protein sequence ID" value="QAY33140.1"/>
    <property type="molecule type" value="Genomic_DNA"/>
</dbReference>
<feature type="region of interest" description="Disordered" evidence="1">
    <location>
        <begin position="125"/>
        <end position="155"/>
    </location>
</feature>
<accession>A0A4P6DWJ8</accession>